<dbReference type="PRINTS" id="PR00463">
    <property type="entry name" value="EP450I"/>
</dbReference>
<dbReference type="SUPFAM" id="SSF48264">
    <property type="entry name" value="Cytochrome P450"/>
    <property type="match status" value="1"/>
</dbReference>
<sequence length="491" mass="54963">MVHRLYKYTTQSGNLKHLPSVTSMLFPMSEVRSPGKVEAVLEELKQEDGSFPPIFFFGPHMDGSPTVGIASVPAFRKVFTNDSLFPKFEPFYEIIKDAAGADGGLVALAGEAWKKARKLLTPHFHFDRLSEGVPKITSVSHSKWDELCQSGSLSSVDVNRVFSDVALSVIIKYAFGDRVPLKIVADAFDEMVKGLPSYIFLLTIFGRVAAYLPFSSKLKMDKSRKIIRKIVINILKDISAAKRQAEKGENHSESDAHSSVDNSLLDSVIAKARHENDKKAIDVAVSEGILFLFAAQDTTSNTLSFAVEFLSRPENIHYQQKVRDEAKRVFGSARRVLEAGRTDVNQLQFCEQVINETLRLTPAVPFIDRMTSADVEIEGHVIPKHTAIFPFFAAIHRNSAYWKEPTRFMPERFDEGEVYENFSFAPFSAGRRNCIGQKLAMMEAKLVLASFLLRFRVEAVTLKPAVWSLEATMKPHNLRVKLVPIADSDSD</sequence>
<feature type="binding site" description="axial binding residue" evidence="7">
    <location>
        <position position="434"/>
    </location>
    <ligand>
        <name>heme</name>
        <dbReference type="ChEBI" id="CHEBI:30413"/>
    </ligand>
    <ligandPart>
        <name>Fe</name>
        <dbReference type="ChEBI" id="CHEBI:18248"/>
    </ligandPart>
</feature>
<evidence type="ECO:0000256" key="8">
    <source>
        <dbReference type="RuleBase" id="RU000461"/>
    </source>
</evidence>
<dbReference type="InterPro" id="IPR017972">
    <property type="entry name" value="Cyt_P450_CS"/>
</dbReference>
<dbReference type="AlphaFoldDB" id="A0A7S3LTF0"/>
<dbReference type="GO" id="GO:0016705">
    <property type="term" value="F:oxidoreductase activity, acting on paired donors, with incorporation or reduction of molecular oxygen"/>
    <property type="evidence" value="ECO:0007669"/>
    <property type="project" value="InterPro"/>
</dbReference>
<dbReference type="CDD" id="cd00302">
    <property type="entry name" value="cytochrome_P450"/>
    <property type="match status" value="1"/>
</dbReference>
<keyword evidence="4 8" id="KW-0560">Oxidoreductase</keyword>
<dbReference type="GO" id="GO:0004497">
    <property type="term" value="F:monooxygenase activity"/>
    <property type="evidence" value="ECO:0007669"/>
    <property type="project" value="UniProtKB-KW"/>
</dbReference>
<evidence type="ECO:0000256" key="4">
    <source>
        <dbReference type="ARBA" id="ARBA00023002"/>
    </source>
</evidence>
<name>A0A7S3LTF0_9EUKA</name>
<protein>
    <recommendedName>
        <fullName evidence="10">Cytochrome P450</fullName>
    </recommendedName>
</protein>
<reference evidence="9" key="1">
    <citation type="submission" date="2021-01" db="EMBL/GenBank/DDBJ databases">
        <authorList>
            <person name="Corre E."/>
            <person name="Pelletier E."/>
            <person name="Niang G."/>
            <person name="Scheremetjew M."/>
            <person name="Finn R."/>
            <person name="Kale V."/>
            <person name="Holt S."/>
            <person name="Cochrane G."/>
            <person name="Meng A."/>
            <person name="Brown T."/>
            <person name="Cohen L."/>
        </authorList>
    </citation>
    <scope>NUCLEOTIDE SEQUENCE</scope>
    <source>
        <strain evidence="9">NIES-2562</strain>
    </source>
</reference>
<dbReference type="EMBL" id="HBIB01038692">
    <property type="protein sequence ID" value="CAE0262913.1"/>
    <property type="molecule type" value="Transcribed_RNA"/>
</dbReference>
<dbReference type="Pfam" id="PF00067">
    <property type="entry name" value="p450"/>
    <property type="match status" value="1"/>
</dbReference>
<dbReference type="GO" id="GO:0005506">
    <property type="term" value="F:iron ion binding"/>
    <property type="evidence" value="ECO:0007669"/>
    <property type="project" value="InterPro"/>
</dbReference>
<dbReference type="InterPro" id="IPR050196">
    <property type="entry name" value="Cytochrome_P450_Monoox"/>
</dbReference>
<comment type="cofactor">
    <cofactor evidence="7">
        <name>heme</name>
        <dbReference type="ChEBI" id="CHEBI:30413"/>
    </cofactor>
</comment>
<gene>
    <name evidence="9" type="ORF">PBIL07802_LOCUS25210</name>
</gene>
<dbReference type="InterPro" id="IPR002401">
    <property type="entry name" value="Cyt_P450_E_grp-I"/>
</dbReference>
<dbReference type="PANTHER" id="PTHR24291">
    <property type="entry name" value="CYTOCHROME P450 FAMILY 4"/>
    <property type="match status" value="1"/>
</dbReference>
<evidence type="ECO:0000256" key="2">
    <source>
        <dbReference type="ARBA" id="ARBA00022617"/>
    </source>
</evidence>
<keyword evidence="6 8" id="KW-0503">Monooxygenase</keyword>
<evidence type="ECO:0000256" key="5">
    <source>
        <dbReference type="ARBA" id="ARBA00023004"/>
    </source>
</evidence>
<evidence type="ECO:0000256" key="6">
    <source>
        <dbReference type="ARBA" id="ARBA00023033"/>
    </source>
</evidence>
<organism evidence="9">
    <name type="scientific">Palpitomonas bilix</name>
    <dbReference type="NCBI Taxonomy" id="652834"/>
    <lineage>
        <taxon>Eukaryota</taxon>
        <taxon>Eukaryota incertae sedis</taxon>
    </lineage>
</organism>
<proteinExistence type="inferred from homology"/>
<evidence type="ECO:0000256" key="7">
    <source>
        <dbReference type="PIRSR" id="PIRSR602401-1"/>
    </source>
</evidence>
<comment type="similarity">
    <text evidence="1 8">Belongs to the cytochrome P450 family.</text>
</comment>
<keyword evidence="5 7" id="KW-0408">Iron</keyword>
<dbReference type="PRINTS" id="PR00385">
    <property type="entry name" value="P450"/>
</dbReference>
<dbReference type="InterPro" id="IPR036396">
    <property type="entry name" value="Cyt_P450_sf"/>
</dbReference>
<evidence type="ECO:0000313" key="9">
    <source>
        <dbReference type="EMBL" id="CAE0262913.1"/>
    </source>
</evidence>
<evidence type="ECO:0000256" key="1">
    <source>
        <dbReference type="ARBA" id="ARBA00010617"/>
    </source>
</evidence>
<dbReference type="PROSITE" id="PS00086">
    <property type="entry name" value="CYTOCHROME_P450"/>
    <property type="match status" value="1"/>
</dbReference>
<evidence type="ECO:0008006" key="10">
    <source>
        <dbReference type="Google" id="ProtNLM"/>
    </source>
</evidence>
<accession>A0A7S3LTF0</accession>
<keyword evidence="3 7" id="KW-0479">Metal-binding</keyword>
<keyword evidence="2 7" id="KW-0349">Heme</keyword>
<evidence type="ECO:0000256" key="3">
    <source>
        <dbReference type="ARBA" id="ARBA00022723"/>
    </source>
</evidence>
<dbReference type="InterPro" id="IPR001128">
    <property type="entry name" value="Cyt_P450"/>
</dbReference>
<dbReference type="GO" id="GO:0020037">
    <property type="term" value="F:heme binding"/>
    <property type="evidence" value="ECO:0007669"/>
    <property type="project" value="InterPro"/>
</dbReference>
<dbReference type="Gene3D" id="1.10.630.10">
    <property type="entry name" value="Cytochrome P450"/>
    <property type="match status" value="1"/>
</dbReference>
<dbReference type="PANTHER" id="PTHR24291:SF50">
    <property type="entry name" value="BIFUNCTIONAL ALBAFLAVENONE MONOOXYGENASE_TERPENE SYNTHASE"/>
    <property type="match status" value="1"/>
</dbReference>